<dbReference type="PANTHER" id="PTHR24423:SF615">
    <property type="entry name" value="ETHYLENE RECEPTOR 1"/>
    <property type="match status" value="1"/>
</dbReference>
<dbReference type="Pfam" id="PF00072">
    <property type="entry name" value="Response_reg"/>
    <property type="match status" value="1"/>
</dbReference>
<proteinExistence type="predicted"/>
<dbReference type="EMBL" id="CM031819">
    <property type="protein sequence ID" value="KAG6635894.1"/>
    <property type="molecule type" value="Genomic_DNA"/>
</dbReference>
<keyword evidence="4" id="KW-1185">Reference proteome</keyword>
<dbReference type="SMART" id="SM00448">
    <property type="entry name" value="REC"/>
    <property type="match status" value="1"/>
</dbReference>
<dbReference type="Proteomes" id="UP000811609">
    <property type="component" value="Chromosome 11"/>
</dbReference>
<dbReference type="FunFam" id="3.40.50.2300:FF:000192">
    <property type="entry name" value="Ethylene receptor"/>
    <property type="match status" value="1"/>
</dbReference>
<dbReference type="AlphaFoldDB" id="A0A8T1P2A2"/>
<dbReference type="PROSITE" id="PS50110">
    <property type="entry name" value="RESPONSE_REGULATORY"/>
    <property type="match status" value="1"/>
</dbReference>
<name>A0A8T1P2A2_CARIL</name>
<dbReference type="GO" id="GO:0016301">
    <property type="term" value="F:kinase activity"/>
    <property type="evidence" value="ECO:0007669"/>
    <property type="project" value="UniProtKB-KW"/>
</dbReference>
<sequence>MLDLHVMYRVSRTVTRGLLMHLGCEVTTVVSSEECLHVVSHEHQVVFLDVCAPGIDGYELAVGIHEKFTRRHEKPLIVALTGDTDEVMKENCTRVGINGVIMKPVSVDKMRSILAELLAHRVLY</sequence>
<dbReference type="PANTHER" id="PTHR24423">
    <property type="entry name" value="TWO-COMPONENT SENSOR HISTIDINE KINASE"/>
    <property type="match status" value="1"/>
</dbReference>
<dbReference type="GO" id="GO:0046872">
    <property type="term" value="F:metal ion binding"/>
    <property type="evidence" value="ECO:0007669"/>
    <property type="project" value="UniProtKB-KW"/>
</dbReference>
<evidence type="ECO:0000259" key="2">
    <source>
        <dbReference type="PROSITE" id="PS50110"/>
    </source>
</evidence>
<dbReference type="InterPro" id="IPR001789">
    <property type="entry name" value="Sig_transdc_resp-reg_receiver"/>
</dbReference>
<organism evidence="3 4">
    <name type="scientific">Carya illinoinensis</name>
    <name type="common">Pecan</name>
    <dbReference type="NCBI Taxonomy" id="32201"/>
    <lineage>
        <taxon>Eukaryota</taxon>
        <taxon>Viridiplantae</taxon>
        <taxon>Streptophyta</taxon>
        <taxon>Embryophyta</taxon>
        <taxon>Tracheophyta</taxon>
        <taxon>Spermatophyta</taxon>
        <taxon>Magnoliopsida</taxon>
        <taxon>eudicotyledons</taxon>
        <taxon>Gunneridae</taxon>
        <taxon>Pentapetalae</taxon>
        <taxon>rosids</taxon>
        <taxon>fabids</taxon>
        <taxon>Fagales</taxon>
        <taxon>Juglandaceae</taxon>
        <taxon>Carya</taxon>
    </lineage>
</organism>
<feature type="domain" description="Response regulatory" evidence="2">
    <location>
        <begin position="1"/>
        <end position="118"/>
    </location>
</feature>
<evidence type="ECO:0000256" key="1">
    <source>
        <dbReference type="PROSITE-ProRule" id="PRU00169"/>
    </source>
</evidence>
<dbReference type="GO" id="GO:0005783">
    <property type="term" value="C:endoplasmic reticulum"/>
    <property type="evidence" value="ECO:0007669"/>
    <property type="project" value="TreeGrafter"/>
</dbReference>
<reference evidence="3" key="1">
    <citation type="submission" date="2020-12" db="EMBL/GenBank/DDBJ databases">
        <title>WGS assembly of Carya illinoinensis cv. Pawnee.</title>
        <authorList>
            <person name="Platts A."/>
            <person name="Shu S."/>
            <person name="Wright S."/>
            <person name="Barry K."/>
            <person name="Edger P."/>
            <person name="Pires J.C."/>
            <person name="Schmutz J."/>
        </authorList>
    </citation>
    <scope>NUCLEOTIDE SEQUENCE</scope>
    <source>
        <tissue evidence="3">Leaf</tissue>
    </source>
</reference>
<feature type="modified residue" description="4-aspartylphosphate" evidence="1">
    <location>
        <position position="49"/>
    </location>
</feature>
<accession>A0A8T1P2A2</accession>
<gene>
    <name evidence="3" type="ORF">CIPAW_11G074700</name>
</gene>
<dbReference type="GO" id="GO:0038199">
    <property type="term" value="F:ethylene receptor activity"/>
    <property type="evidence" value="ECO:0007669"/>
    <property type="project" value="TreeGrafter"/>
</dbReference>
<dbReference type="GO" id="GO:0051740">
    <property type="term" value="F:ethylene binding"/>
    <property type="evidence" value="ECO:0007669"/>
    <property type="project" value="TreeGrafter"/>
</dbReference>
<protein>
    <recommendedName>
        <fullName evidence="2">Response regulatory domain-containing protein</fullName>
    </recommendedName>
</protein>
<dbReference type="GO" id="GO:0005524">
    <property type="term" value="F:ATP binding"/>
    <property type="evidence" value="ECO:0007669"/>
    <property type="project" value="UniProtKB-KW"/>
</dbReference>
<evidence type="ECO:0000313" key="3">
    <source>
        <dbReference type="EMBL" id="KAG6635894.1"/>
    </source>
</evidence>
<evidence type="ECO:0000313" key="4">
    <source>
        <dbReference type="Proteomes" id="UP000811609"/>
    </source>
</evidence>
<keyword evidence="1" id="KW-0597">Phosphoprotein</keyword>
<comment type="caution">
    <text evidence="3">The sequence shown here is derived from an EMBL/GenBank/DDBJ whole genome shotgun (WGS) entry which is preliminary data.</text>
</comment>